<evidence type="ECO:0000313" key="1">
    <source>
        <dbReference type="EMBL" id="KAH7254732.1"/>
    </source>
</evidence>
<dbReference type="AlphaFoldDB" id="A0A9P9HCT8"/>
<proteinExistence type="predicted"/>
<comment type="caution">
    <text evidence="1">The sequence shown here is derived from an EMBL/GenBank/DDBJ whole genome shotgun (WGS) entry which is preliminary data.</text>
</comment>
<organism evidence="1 2">
    <name type="scientific">Fusarium solani</name>
    <name type="common">Filamentous fungus</name>
    <dbReference type="NCBI Taxonomy" id="169388"/>
    <lineage>
        <taxon>Eukaryota</taxon>
        <taxon>Fungi</taxon>
        <taxon>Dikarya</taxon>
        <taxon>Ascomycota</taxon>
        <taxon>Pezizomycotina</taxon>
        <taxon>Sordariomycetes</taxon>
        <taxon>Hypocreomycetidae</taxon>
        <taxon>Hypocreales</taxon>
        <taxon>Nectriaceae</taxon>
        <taxon>Fusarium</taxon>
        <taxon>Fusarium solani species complex</taxon>
    </lineage>
</organism>
<name>A0A9P9HCT8_FUSSL</name>
<reference evidence="1" key="1">
    <citation type="journal article" date="2021" name="Nat. Commun.">
        <title>Genetic determinants of endophytism in the Arabidopsis root mycobiome.</title>
        <authorList>
            <person name="Mesny F."/>
            <person name="Miyauchi S."/>
            <person name="Thiergart T."/>
            <person name="Pickel B."/>
            <person name="Atanasova L."/>
            <person name="Karlsson M."/>
            <person name="Huettel B."/>
            <person name="Barry K.W."/>
            <person name="Haridas S."/>
            <person name="Chen C."/>
            <person name="Bauer D."/>
            <person name="Andreopoulos W."/>
            <person name="Pangilinan J."/>
            <person name="LaButti K."/>
            <person name="Riley R."/>
            <person name="Lipzen A."/>
            <person name="Clum A."/>
            <person name="Drula E."/>
            <person name="Henrissat B."/>
            <person name="Kohler A."/>
            <person name="Grigoriev I.V."/>
            <person name="Martin F.M."/>
            <person name="Hacquard S."/>
        </authorList>
    </citation>
    <scope>NUCLEOTIDE SEQUENCE</scope>
    <source>
        <strain evidence="1">FSSC 5 MPI-SDFR-AT-0091</strain>
    </source>
</reference>
<protein>
    <submittedName>
        <fullName evidence="1">Uncharacterized protein</fullName>
    </submittedName>
</protein>
<accession>A0A9P9HCT8</accession>
<evidence type="ECO:0000313" key="2">
    <source>
        <dbReference type="Proteomes" id="UP000736672"/>
    </source>
</evidence>
<dbReference type="EMBL" id="JAGTJS010000010">
    <property type="protein sequence ID" value="KAH7254732.1"/>
    <property type="molecule type" value="Genomic_DNA"/>
</dbReference>
<keyword evidence="2" id="KW-1185">Reference proteome</keyword>
<sequence>MQAQNLVLPCNEGPPSPYLSRGNNYATCHCVTQRHVPASSTTAQLGFNGGISRYPVNATLRCFVDLNGFQAKADGEYVAACFEVAPQTWSLGPVQLQRVLVYEDAFFSAVQSSGTPSDVAPAAAFFPNCPPGSCVGNVSPPLFTYREAMINTFCHELGHGHGLRHELPAQTEKDDPLIHSGFLNPESVMNYYNHPLEMAVDGPDIVPINVPYTYDANTLQGLPIDVVPPTSEPCQVPWKEGVQEGSWFN</sequence>
<dbReference type="Proteomes" id="UP000736672">
    <property type="component" value="Unassembled WGS sequence"/>
</dbReference>
<gene>
    <name evidence="1" type="ORF">B0J15DRAFT_595169</name>
</gene>
<dbReference type="OrthoDB" id="406838at2759"/>
<dbReference type="SUPFAM" id="SSF55486">
    <property type="entry name" value="Metalloproteases ('zincins'), catalytic domain"/>
    <property type="match status" value="1"/>
</dbReference>